<dbReference type="Proteomes" id="UP000270616">
    <property type="component" value="Unassembled WGS sequence"/>
</dbReference>
<dbReference type="InterPro" id="IPR010982">
    <property type="entry name" value="Lambda_DNA-bd_dom_sf"/>
</dbReference>
<dbReference type="PANTHER" id="PTHR35010">
    <property type="entry name" value="BLL4672 PROTEIN-RELATED"/>
    <property type="match status" value="1"/>
</dbReference>
<dbReference type="SMART" id="SM00530">
    <property type="entry name" value="HTH_XRE"/>
    <property type="match status" value="1"/>
</dbReference>
<dbReference type="RefSeq" id="WP_123824613.1">
    <property type="nucleotide sequence ID" value="NZ_RKMF01000004.1"/>
</dbReference>
<dbReference type="EMBL" id="RKMF01000004">
    <property type="protein sequence ID" value="ROZ64034.1"/>
    <property type="molecule type" value="Genomic_DNA"/>
</dbReference>
<gene>
    <name evidence="2" type="ORF">EDL96_04445</name>
</gene>
<dbReference type="Pfam" id="PF13560">
    <property type="entry name" value="HTH_31"/>
    <property type="match status" value="1"/>
</dbReference>
<evidence type="ECO:0000313" key="3">
    <source>
        <dbReference type="Proteomes" id="UP000270616"/>
    </source>
</evidence>
<dbReference type="Pfam" id="PF17765">
    <property type="entry name" value="MLTR_LBD"/>
    <property type="match status" value="1"/>
</dbReference>
<sequence length="305" mass="33661">MDSTPASSGIPDATARNKTEIREFLVSRRGRISPAQAGINPVGGRRRVPGLRREEVANLAGVSVDYYTRIERGNLSGASEEVLDAIAGALRLDRSERGHLHDLALTANNGRARRRQSQSGTRVRPELQYLLDAITAAPAHITNRAMDMVAANALGRAMHPDLDERTGTPPNFSRYIFLDPRAHSFFKDWHRAAETNVSILHREAGRNPYDKRLSDLVGELSVRSQEFREHWAAHNVRRHYAGLKSFVHPVVGDLELTYQTIELDQDPGFTLTVYPAVPGSASAEALQLLASWAASEDSGQINARS</sequence>
<organism evidence="2 3">
    <name type="scientific">Kocuria soli</name>
    <dbReference type="NCBI Taxonomy" id="2485125"/>
    <lineage>
        <taxon>Bacteria</taxon>
        <taxon>Bacillati</taxon>
        <taxon>Actinomycetota</taxon>
        <taxon>Actinomycetes</taxon>
        <taxon>Micrococcales</taxon>
        <taxon>Micrococcaceae</taxon>
        <taxon>Kocuria</taxon>
    </lineage>
</organism>
<dbReference type="PROSITE" id="PS50943">
    <property type="entry name" value="HTH_CROC1"/>
    <property type="match status" value="1"/>
</dbReference>
<dbReference type="PANTHER" id="PTHR35010:SF2">
    <property type="entry name" value="BLL4672 PROTEIN"/>
    <property type="match status" value="1"/>
</dbReference>
<dbReference type="GO" id="GO:0003677">
    <property type="term" value="F:DNA binding"/>
    <property type="evidence" value="ECO:0007669"/>
    <property type="project" value="InterPro"/>
</dbReference>
<dbReference type="SUPFAM" id="SSF47413">
    <property type="entry name" value="lambda repressor-like DNA-binding domains"/>
    <property type="match status" value="1"/>
</dbReference>
<accession>A0A3N4A5R7</accession>
<dbReference type="Gene3D" id="1.10.260.40">
    <property type="entry name" value="lambda repressor-like DNA-binding domains"/>
    <property type="match status" value="1"/>
</dbReference>
<reference evidence="2 3" key="1">
    <citation type="submission" date="2018-10" db="EMBL/GenBank/DDBJ databases">
        <title>Kocuria sp. M5W7-7, whole genome shotgun sequence.</title>
        <authorList>
            <person name="Tuo L."/>
        </authorList>
    </citation>
    <scope>NUCLEOTIDE SEQUENCE [LARGE SCALE GENOMIC DNA]</scope>
    <source>
        <strain evidence="2 3">M5W7-7</strain>
    </source>
</reference>
<evidence type="ECO:0000313" key="2">
    <source>
        <dbReference type="EMBL" id="ROZ64034.1"/>
    </source>
</evidence>
<dbReference type="InterPro" id="IPR001387">
    <property type="entry name" value="Cro/C1-type_HTH"/>
</dbReference>
<name>A0A3N4A5R7_9MICC</name>
<dbReference type="OrthoDB" id="3518652at2"/>
<keyword evidence="3" id="KW-1185">Reference proteome</keyword>
<comment type="caution">
    <text evidence="2">The sequence shown here is derived from an EMBL/GenBank/DDBJ whole genome shotgun (WGS) entry which is preliminary data.</text>
</comment>
<dbReference type="InterPro" id="IPR041413">
    <property type="entry name" value="MLTR_LBD"/>
</dbReference>
<dbReference type="AlphaFoldDB" id="A0A3N4A5R7"/>
<dbReference type="Gene3D" id="3.30.450.180">
    <property type="match status" value="1"/>
</dbReference>
<protein>
    <submittedName>
        <fullName evidence="2">XRE family transcriptional regulator</fullName>
    </submittedName>
</protein>
<feature type="domain" description="HTH cro/C1-type" evidence="1">
    <location>
        <begin position="50"/>
        <end position="97"/>
    </location>
</feature>
<evidence type="ECO:0000259" key="1">
    <source>
        <dbReference type="PROSITE" id="PS50943"/>
    </source>
</evidence>
<proteinExistence type="predicted"/>
<dbReference type="CDD" id="cd00093">
    <property type="entry name" value="HTH_XRE"/>
    <property type="match status" value="1"/>
</dbReference>